<dbReference type="AlphaFoldDB" id="A0A8J3DET2"/>
<feature type="binding site" evidence="8">
    <location>
        <position position="215"/>
    </location>
    <ligand>
        <name>substrate</name>
    </ligand>
</feature>
<dbReference type="GO" id="GO:0071555">
    <property type="term" value="P:cell wall organization"/>
    <property type="evidence" value="ECO:0007669"/>
    <property type="project" value="UniProtKB-KW"/>
</dbReference>
<keyword evidence="4" id="KW-0133">Cell shape</keyword>
<dbReference type="GO" id="GO:0009002">
    <property type="term" value="F:serine-type D-Ala-D-Ala carboxypeptidase activity"/>
    <property type="evidence" value="ECO:0007669"/>
    <property type="project" value="InterPro"/>
</dbReference>
<feature type="chain" id="PRO_5035292740" description="Peptidase S11 D-alanyl-D-alanine carboxypeptidase A N-terminal domain-containing protein" evidence="10">
    <location>
        <begin position="26"/>
        <end position="266"/>
    </location>
</feature>
<keyword evidence="5" id="KW-0573">Peptidoglycan synthesis</keyword>
<dbReference type="GO" id="GO:0008360">
    <property type="term" value="P:regulation of cell shape"/>
    <property type="evidence" value="ECO:0007669"/>
    <property type="project" value="UniProtKB-KW"/>
</dbReference>
<dbReference type="PRINTS" id="PR00725">
    <property type="entry name" value="DADACBPTASE1"/>
</dbReference>
<dbReference type="InterPro" id="IPR001967">
    <property type="entry name" value="Peptidase_S11_N"/>
</dbReference>
<dbReference type="GO" id="GO:0006508">
    <property type="term" value="P:proteolysis"/>
    <property type="evidence" value="ECO:0007669"/>
    <property type="project" value="InterPro"/>
</dbReference>
<feature type="active site" description="Proton acceptor" evidence="7">
    <location>
        <position position="56"/>
    </location>
</feature>
<keyword evidence="6" id="KW-0961">Cell wall biogenesis/degradation</keyword>
<accession>A0A8J3DET2</accession>
<keyword evidence="13" id="KW-1185">Reference proteome</keyword>
<evidence type="ECO:0000256" key="4">
    <source>
        <dbReference type="ARBA" id="ARBA00022960"/>
    </source>
</evidence>
<evidence type="ECO:0000256" key="1">
    <source>
        <dbReference type="ARBA" id="ARBA00007164"/>
    </source>
</evidence>
<evidence type="ECO:0000256" key="7">
    <source>
        <dbReference type="PIRSR" id="PIRSR618044-1"/>
    </source>
</evidence>
<dbReference type="GO" id="GO:0009252">
    <property type="term" value="P:peptidoglycan biosynthetic process"/>
    <property type="evidence" value="ECO:0007669"/>
    <property type="project" value="UniProtKB-KW"/>
</dbReference>
<dbReference type="SUPFAM" id="SSF56601">
    <property type="entry name" value="beta-lactamase/transpeptidase-like"/>
    <property type="match status" value="1"/>
</dbReference>
<sequence>MSSLLRPFYAAFFLLLIIATGPAHAQQAHIVIDVASGRVLEESNADAPIGPASLTKMMTLYMTFEALREGVIGWEDRLPVSSEAARRPSYKLGLTPGDTISVREAVTATAIRSANDATVVIAEALAGDEARFARYMTNRAKLLGLRNTIFATSNGLTAAGQVTTARDMARLGIALMRDFPSRFSLFSTKSFTFRGRGIEGHNDLIGGYPGVNGIKTGYTAASGYHVVTSVRAYGRRLIVVVMGERSVKAREVLTRALLDRYLAVRF</sequence>
<evidence type="ECO:0000256" key="5">
    <source>
        <dbReference type="ARBA" id="ARBA00022984"/>
    </source>
</evidence>
<evidence type="ECO:0000256" key="10">
    <source>
        <dbReference type="SAM" id="SignalP"/>
    </source>
</evidence>
<proteinExistence type="inferred from homology"/>
<evidence type="ECO:0000256" key="2">
    <source>
        <dbReference type="ARBA" id="ARBA00022729"/>
    </source>
</evidence>
<dbReference type="EMBL" id="BMZO01000002">
    <property type="protein sequence ID" value="GHC64340.1"/>
    <property type="molecule type" value="Genomic_DNA"/>
</dbReference>
<dbReference type="RefSeq" id="WP_189487840.1">
    <property type="nucleotide sequence ID" value="NZ_BMZO01000002.1"/>
</dbReference>
<comment type="caution">
    <text evidence="12">The sequence shown here is derived from an EMBL/GenBank/DDBJ whole genome shotgun (WGS) entry which is preliminary data.</text>
</comment>
<feature type="active site" description="Acyl-ester intermediate" evidence="7">
    <location>
        <position position="53"/>
    </location>
</feature>
<evidence type="ECO:0000259" key="11">
    <source>
        <dbReference type="Pfam" id="PF00768"/>
    </source>
</evidence>
<evidence type="ECO:0000256" key="9">
    <source>
        <dbReference type="RuleBase" id="RU004016"/>
    </source>
</evidence>
<name>A0A8J3DET2_9HYPH</name>
<evidence type="ECO:0000313" key="13">
    <source>
        <dbReference type="Proteomes" id="UP000641137"/>
    </source>
</evidence>
<feature type="domain" description="Peptidase S11 D-alanyl-D-alanine carboxypeptidase A N-terminal" evidence="11">
    <location>
        <begin position="21"/>
        <end position="245"/>
    </location>
</feature>
<dbReference type="InterPro" id="IPR012338">
    <property type="entry name" value="Beta-lactam/transpept-like"/>
</dbReference>
<organism evidence="12 13">
    <name type="scientific">Limoniibacter endophyticus</name>
    <dbReference type="NCBI Taxonomy" id="1565040"/>
    <lineage>
        <taxon>Bacteria</taxon>
        <taxon>Pseudomonadati</taxon>
        <taxon>Pseudomonadota</taxon>
        <taxon>Alphaproteobacteria</taxon>
        <taxon>Hyphomicrobiales</taxon>
        <taxon>Bartonellaceae</taxon>
        <taxon>Limoniibacter</taxon>
    </lineage>
</organism>
<dbReference type="PANTHER" id="PTHR21581">
    <property type="entry name" value="D-ALANYL-D-ALANINE CARBOXYPEPTIDASE"/>
    <property type="match status" value="1"/>
</dbReference>
<evidence type="ECO:0000313" key="12">
    <source>
        <dbReference type="EMBL" id="GHC64340.1"/>
    </source>
</evidence>
<gene>
    <name evidence="12" type="ORF">GCM10010136_06230</name>
</gene>
<reference evidence="12" key="2">
    <citation type="submission" date="2020-09" db="EMBL/GenBank/DDBJ databases">
        <authorList>
            <person name="Sun Q."/>
            <person name="Kim S."/>
        </authorList>
    </citation>
    <scope>NUCLEOTIDE SEQUENCE</scope>
    <source>
        <strain evidence="12">KCTC 42097</strain>
    </source>
</reference>
<evidence type="ECO:0000256" key="6">
    <source>
        <dbReference type="ARBA" id="ARBA00023316"/>
    </source>
</evidence>
<comment type="similarity">
    <text evidence="1 9">Belongs to the peptidase S11 family.</text>
</comment>
<protein>
    <recommendedName>
        <fullName evidence="11">Peptidase S11 D-alanyl-D-alanine carboxypeptidase A N-terminal domain-containing protein</fullName>
    </recommendedName>
</protein>
<dbReference type="PANTHER" id="PTHR21581:SF6">
    <property type="entry name" value="TRAFFICKING PROTEIN PARTICLE COMPLEX SUBUNIT 12"/>
    <property type="match status" value="1"/>
</dbReference>
<dbReference type="InterPro" id="IPR018044">
    <property type="entry name" value="Peptidase_S11"/>
</dbReference>
<feature type="active site" evidence="7">
    <location>
        <position position="113"/>
    </location>
</feature>
<dbReference type="Gene3D" id="3.40.710.10">
    <property type="entry name" value="DD-peptidase/beta-lactamase superfamily"/>
    <property type="match status" value="1"/>
</dbReference>
<reference evidence="12" key="1">
    <citation type="journal article" date="2014" name="Int. J. Syst. Evol. Microbiol.">
        <title>Complete genome sequence of Corynebacterium casei LMG S-19264T (=DSM 44701T), isolated from a smear-ripened cheese.</title>
        <authorList>
            <consortium name="US DOE Joint Genome Institute (JGI-PGF)"/>
            <person name="Walter F."/>
            <person name="Albersmeier A."/>
            <person name="Kalinowski J."/>
            <person name="Ruckert C."/>
        </authorList>
    </citation>
    <scope>NUCLEOTIDE SEQUENCE</scope>
    <source>
        <strain evidence="12">KCTC 42097</strain>
    </source>
</reference>
<keyword evidence="2 10" id="KW-0732">Signal</keyword>
<dbReference type="Proteomes" id="UP000641137">
    <property type="component" value="Unassembled WGS sequence"/>
</dbReference>
<feature type="signal peptide" evidence="10">
    <location>
        <begin position="1"/>
        <end position="25"/>
    </location>
</feature>
<dbReference type="Pfam" id="PF00768">
    <property type="entry name" value="Peptidase_S11"/>
    <property type="match status" value="1"/>
</dbReference>
<keyword evidence="3" id="KW-0378">Hydrolase</keyword>
<evidence type="ECO:0000256" key="3">
    <source>
        <dbReference type="ARBA" id="ARBA00022801"/>
    </source>
</evidence>
<evidence type="ECO:0000256" key="8">
    <source>
        <dbReference type="PIRSR" id="PIRSR618044-2"/>
    </source>
</evidence>